<organism evidence="1">
    <name type="scientific">Arundo donax</name>
    <name type="common">Giant reed</name>
    <name type="synonym">Donax arundinaceus</name>
    <dbReference type="NCBI Taxonomy" id="35708"/>
    <lineage>
        <taxon>Eukaryota</taxon>
        <taxon>Viridiplantae</taxon>
        <taxon>Streptophyta</taxon>
        <taxon>Embryophyta</taxon>
        <taxon>Tracheophyta</taxon>
        <taxon>Spermatophyta</taxon>
        <taxon>Magnoliopsida</taxon>
        <taxon>Liliopsida</taxon>
        <taxon>Poales</taxon>
        <taxon>Poaceae</taxon>
        <taxon>PACMAD clade</taxon>
        <taxon>Arundinoideae</taxon>
        <taxon>Arundineae</taxon>
        <taxon>Arundo</taxon>
    </lineage>
</organism>
<sequence length="37" mass="4086">MPSDSCSQIVRSPPRLRCRDLALLLSLLCPPLFAGRC</sequence>
<name>A0A0A9G2B8_ARUDO</name>
<dbReference type="AlphaFoldDB" id="A0A0A9G2B8"/>
<reference evidence="1" key="1">
    <citation type="submission" date="2014-09" db="EMBL/GenBank/DDBJ databases">
        <authorList>
            <person name="Magalhaes I.L.F."/>
            <person name="Oliveira U."/>
            <person name="Santos F.R."/>
            <person name="Vidigal T.H.D.A."/>
            <person name="Brescovit A.D."/>
            <person name="Santos A.J."/>
        </authorList>
    </citation>
    <scope>NUCLEOTIDE SEQUENCE</scope>
    <source>
        <tissue evidence="1">Shoot tissue taken approximately 20 cm above the soil surface</tissue>
    </source>
</reference>
<dbReference type="EMBL" id="GBRH01178656">
    <property type="protein sequence ID" value="JAE19240.1"/>
    <property type="molecule type" value="Transcribed_RNA"/>
</dbReference>
<evidence type="ECO:0000313" key="1">
    <source>
        <dbReference type="EMBL" id="JAE19240.1"/>
    </source>
</evidence>
<reference evidence="1" key="2">
    <citation type="journal article" date="2015" name="Data Brief">
        <title>Shoot transcriptome of the giant reed, Arundo donax.</title>
        <authorList>
            <person name="Barrero R.A."/>
            <person name="Guerrero F.D."/>
            <person name="Moolhuijzen P."/>
            <person name="Goolsby J.A."/>
            <person name="Tidwell J."/>
            <person name="Bellgard S.E."/>
            <person name="Bellgard M.I."/>
        </authorList>
    </citation>
    <scope>NUCLEOTIDE SEQUENCE</scope>
    <source>
        <tissue evidence="1">Shoot tissue taken approximately 20 cm above the soil surface</tissue>
    </source>
</reference>
<protein>
    <submittedName>
        <fullName evidence="1">Uncharacterized protein</fullName>
    </submittedName>
</protein>
<accession>A0A0A9G2B8</accession>
<proteinExistence type="predicted"/>